<comment type="caution">
    <text evidence="2">The sequence shown here is derived from an EMBL/GenBank/DDBJ whole genome shotgun (WGS) entry which is preliminary data.</text>
</comment>
<feature type="transmembrane region" description="Helical" evidence="1">
    <location>
        <begin position="41"/>
        <end position="61"/>
    </location>
</feature>
<reference evidence="2 3" key="1">
    <citation type="submission" date="2017-11" db="EMBL/GenBank/DDBJ databases">
        <title>Genomic Encyclopedia of Type Strains, Phase III (KMG-III): the genomes of soil and plant-associated and newly described type strains.</title>
        <authorList>
            <person name="Whitman W."/>
        </authorList>
    </citation>
    <scope>NUCLEOTIDE SEQUENCE [LARGE SCALE GENOMIC DNA]</scope>
    <source>
        <strain evidence="2 3">CGMCC 1.12274</strain>
    </source>
</reference>
<accession>A0A2N0I2Y5</accession>
<evidence type="ECO:0000313" key="3">
    <source>
        <dbReference type="Proteomes" id="UP000232587"/>
    </source>
</evidence>
<keyword evidence="1" id="KW-0472">Membrane</keyword>
<evidence type="ECO:0000313" key="2">
    <source>
        <dbReference type="EMBL" id="PKB25559.1"/>
    </source>
</evidence>
<dbReference type="Proteomes" id="UP000232587">
    <property type="component" value="Unassembled WGS sequence"/>
</dbReference>
<evidence type="ECO:0000256" key="1">
    <source>
        <dbReference type="SAM" id="Phobius"/>
    </source>
</evidence>
<feature type="transmembrane region" description="Helical" evidence="1">
    <location>
        <begin position="12"/>
        <end position="35"/>
    </location>
</feature>
<organism evidence="2 3">
    <name type="scientific">Novosphingobium kunmingense</name>
    <dbReference type="NCBI Taxonomy" id="1211806"/>
    <lineage>
        <taxon>Bacteria</taxon>
        <taxon>Pseudomonadati</taxon>
        <taxon>Pseudomonadota</taxon>
        <taxon>Alphaproteobacteria</taxon>
        <taxon>Sphingomonadales</taxon>
        <taxon>Sphingomonadaceae</taxon>
        <taxon>Novosphingobium</taxon>
    </lineage>
</organism>
<sequence>MLSRGVCPLKHVDFAIVRVWACITGLLLAVCYLGASYEGGDLPHVIAQLAVCIAGFELALFGQDLLKKRRDSVG</sequence>
<protein>
    <submittedName>
        <fullName evidence="2">Uncharacterized protein</fullName>
    </submittedName>
</protein>
<proteinExistence type="predicted"/>
<dbReference type="AlphaFoldDB" id="A0A2N0I2Y5"/>
<keyword evidence="1" id="KW-1133">Transmembrane helix</keyword>
<keyword evidence="3" id="KW-1185">Reference proteome</keyword>
<keyword evidence="1" id="KW-0812">Transmembrane</keyword>
<dbReference type="EMBL" id="PHUF01000002">
    <property type="protein sequence ID" value="PKB25559.1"/>
    <property type="molecule type" value="Genomic_DNA"/>
</dbReference>
<gene>
    <name evidence="2" type="ORF">B0I00_0761</name>
</gene>
<name>A0A2N0I2Y5_9SPHN</name>